<comment type="caution">
    <text evidence="1">The sequence shown here is derived from an EMBL/GenBank/DDBJ whole genome shotgun (WGS) entry which is preliminary data.</text>
</comment>
<keyword evidence="2" id="KW-1185">Reference proteome</keyword>
<dbReference type="EMBL" id="SRYA01000005">
    <property type="protein sequence ID" value="TGY97756.1"/>
    <property type="molecule type" value="Genomic_DNA"/>
</dbReference>
<reference evidence="1" key="1">
    <citation type="submission" date="2019-04" db="EMBL/GenBank/DDBJ databases">
        <title>Microbes associate with the intestines of laboratory mice.</title>
        <authorList>
            <person name="Navarre W."/>
            <person name="Wong E."/>
            <person name="Huang K."/>
            <person name="Tropini C."/>
            <person name="Ng K."/>
            <person name="Yu B."/>
        </authorList>
    </citation>
    <scope>NUCLEOTIDE SEQUENCE</scope>
    <source>
        <strain evidence="1">NM01_1-7b</strain>
    </source>
</reference>
<evidence type="ECO:0000313" key="1">
    <source>
        <dbReference type="EMBL" id="TGY97756.1"/>
    </source>
</evidence>
<organism evidence="1 2">
    <name type="scientific">Petralouisia muris</name>
    <dbReference type="NCBI Taxonomy" id="3032872"/>
    <lineage>
        <taxon>Bacteria</taxon>
        <taxon>Bacillati</taxon>
        <taxon>Bacillota</taxon>
        <taxon>Clostridia</taxon>
        <taxon>Lachnospirales</taxon>
        <taxon>Lachnospiraceae</taxon>
        <taxon>Petralouisia</taxon>
    </lineage>
</organism>
<accession>A0AC61S188</accession>
<name>A0AC61S188_9FIRM</name>
<dbReference type="Proteomes" id="UP000304953">
    <property type="component" value="Unassembled WGS sequence"/>
</dbReference>
<gene>
    <name evidence="1" type="ORF">E5329_03580</name>
</gene>
<evidence type="ECO:0000313" key="2">
    <source>
        <dbReference type="Proteomes" id="UP000304953"/>
    </source>
</evidence>
<sequence length="322" mass="34353">MRARIIGTGSCLPDKSVTNDFLSTIVETNDSWIQSRTGIKSRHLVSSETETTLSMAVTAAKAALKDSGLLPEEIDLILVATVSSDYITPSTACMVQKELGAAKAVAFDMNAACSGFLFALHTADAYFQAGIYQTALIIGVETLSKIIDWADRSTCVLFGDGAGAAVAKASEEGIIASLQGSDGTGGGILMCRNRNNNNPYITAGTTPDYLYMDGQEVFKFAVKKVPACIQSLLAQADISASEVKYYLLHQANYRIISSIARKLKLPLEKFPSNVEHCGNTSAASIPILLDEVHKEGRLSQGDLLLLSGFGAGLTWGASLLRW</sequence>
<proteinExistence type="predicted"/>
<protein>
    <submittedName>
        <fullName evidence="1">Ketoacyl-ACP synthase III</fullName>
    </submittedName>
</protein>